<name>A0A5P8K401_9ACTN</name>
<dbReference type="KEGG" id="sphv:F9278_16265"/>
<dbReference type="InterPro" id="IPR006311">
    <property type="entry name" value="TAT_signal"/>
</dbReference>
<protein>
    <submittedName>
        <fullName evidence="2">Uncharacterized protein</fullName>
    </submittedName>
</protein>
<dbReference type="RefSeq" id="WP_152168984.1">
    <property type="nucleotide sequence ID" value="NZ_CP045096.1"/>
</dbReference>
<sequence length="114" mass="10988">MAVSTRRGLQAAVTAAGAALLVPTGPASAATGAAQAGATVVQANAAFIFVNAADGERNRIFINPTGSTVTVIDNGASTSAGVGCALNGDGSVSCPAGNRTIMVVAGDQQDTIAQ</sequence>
<keyword evidence="1" id="KW-0732">Signal</keyword>
<accession>A0A5P8K401</accession>
<evidence type="ECO:0000313" key="3">
    <source>
        <dbReference type="Proteomes" id="UP000327294"/>
    </source>
</evidence>
<dbReference type="AlphaFoldDB" id="A0A5P8K401"/>
<keyword evidence="3" id="KW-1185">Reference proteome</keyword>
<reference evidence="2 3" key="1">
    <citation type="submission" date="2019-10" db="EMBL/GenBank/DDBJ databases">
        <title>Streptomyces sp. strain GY16 isolated from leaves of Broussonetia papyrifera.</title>
        <authorList>
            <person name="Mo P."/>
        </authorList>
    </citation>
    <scope>NUCLEOTIDE SEQUENCE [LARGE SCALE GENOMIC DNA]</scope>
    <source>
        <strain evidence="2 3">GY16</strain>
    </source>
</reference>
<dbReference type="PROSITE" id="PS51318">
    <property type="entry name" value="TAT"/>
    <property type="match status" value="1"/>
</dbReference>
<gene>
    <name evidence="2" type="ORF">F9278_16265</name>
</gene>
<evidence type="ECO:0000313" key="2">
    <source>
        <dbReference type="EMBL" id="QFQ97508.1"/>
    </source>
</evidence>
<evidence type="ECO:0000256" key="1">
    <source>
        <dbReference type="SAM" id="SignalP"/>
    </source>
</evidence>
<feature type="chain" id="PRO_5024960442" evidence="1">
    <location>
        <begin position="30"/>
        <end position="114"/>
    </location>
</feature>
<organism evidence="2 3">
    <name type="scientific">Streptomyces phaeolivaceus</name>
    <dbReference type="NCBI Taxonomy" id="2653200"/>
    <lineage>
        <taxon>Bacteria</taxon>
        <taxon>Bacillati</taxon>
        <taxon>Actinomycetota</taxon>
        <taxon>Actinomycetes</taxon>
        <taxon>Kitasatosporales</taxon>
        <taxon>Streptomycetaceae</taxon>
        <taxon>Streptomyces</taxon>
    </lineage>
</organism>
<dbReference type="EMBL" id="CP045096">
    <property type="protein sequence ID" value="QFQ97508.1"/>
    <property type="molecule type" value="Genomic_DNA"/>
</dbReference>
<dbReference type="Proteomes" id="UP000327294">
    <property type="component" value="Chromosome"/>
</dbReference>
<proteinExistence type="predicted"/>
<feature type="signal peptide" evidence="1">
    <location>
        <begin position="1"/>
        <end position="29"/>
    </location>
</feature>